<dbReference type="PANTHER" id="PTHR30055">
    <property type="entry name" value="HTH-TYPE TRANSCRIPTIONAL REGULATOR RUTR"/>
    <property type="match status" value="1"/>
</dbReference>
<evidence type="ECO:0000313" key="6">
    <source>
        <dbReference type="EMBL" id="TVS29120.1"/>
    </source>
</evidence>
<dbReference type="PANTHER" id="PTHR30055:SF238">
    <property type="entry name" value="MYCOFACTOCIN BIOSYNTHESIS TRANSCRIPTIONAL REGULATOR MFTR-RELATED"/>
    <property type="match status" value="1"/>
</dbReference>
<keyword evidence="1" id="KW-0805">Transcription regulation</keyword>
<sequence>MTKPPCLRERKRQATLRRIYDEALALVERHGADAVTVEDICAAADISRRTFFNYVSSKDDAILGAFPFELDAEALAAIEATQSDNLIELIVSQMKERPELVSRGLLERRRLVISDNPSLAHASHKRRVTVLTALARAVDKHFARFPDDRRLPDLPVEVEVHIVVEVCRSALSLYLSNPHFPADTGSAVDGVRRAARIHTAYYKELTW</sequence>
<dbReference type="OrthoDB" id="3787664at2"/>
<dbReference type="Gene3D" id="1.10.357.10">
    <property type="entry name" value="Tetracycline Repressor, domain 2"/>
    <property type="match status" value="1"/>
</dbReference>
<dbReference type="Proteomes" id="UP000336646">
    <property type="component" value="Unassembled WGS sequence"/>
</dbReference>
<keyword evidence="2 4" id="KW-0238">DNA-binding</keyword>
<evidence type="ECO:0000313" key="7">
    <source>
        <dbReference type="Proteomes" id="UP000336646"/>
    </source>
</evidence>
<evidence type="ECO:0000256" key="1">
    <source>
        <dbReference type="ARBA" id="ARBA00023015"/>
    </source>
</evidence>
<dbReference type="SUPFAM" id="SSF46689">
    <property type="entry name" value="Homeodomain-like"/>
    <property type="match status" value="1"/>
</dbReference>
<proteinExistence type="predicted"/>
<gene>
    <name evidence="6" type="ORF">EKI59_04745</name>
</gene>
<evidence type="ECO:0000259" key="5">
    <source>
        <dbReference type="PROSITE" id="PS50977"/>
    </source>
</evidence>
<keyword evidence="3" id="KW-0804">Transcription</keyword>
<dbReference type="GO" id="GO:0003700">
    <property type="term" value="F:DNA-binding transcription factor activity"/>
    <property type="evidence" value="ECO:0007669"/>
    <property type="project" value="TreeGrafter"/>
</dbReference>
<dbReference type="GO" id="GO:0000976">
    <property type="term" value="F:transcription cis-regulatory region binding"/>
    <property type="evidence" value="ECO:0007669"/>
    <property type="project" value="TreeGrafter"/>
</dbReference>
<dbReference type="InterPro" id="IPR001647">
    <property type="entry name" value="HTH_TetR"/>
</dbReference>
<comment type="caution">
    <text evidence="6">The sequence shown here is derived from an EMBL/GenBank/DDBJ whole genome shotgun (WGS) entry which is preliminary data.</text>
</comment>
<name>A0A6C1TZX1_9CORY</name>
<dbReference type="InterPro" id="IPR050109">
    <property type="entry name" value="HTH-type_TetR-like_transc_reg"/>
</dbReference>
<organism evidence="6 7">
    <name type="scientific">Corynebacterium sanguinis</name>
    <dbReference type="NCBI Taxonomy" id="2594913"/>
    <lineage>
        <taxon>Bacteria</taxon>
        <taxon>Bacillati</taxon>
        <taxon>Actinomycetota</taxon>
        <taxon>Actinomycetes</taxon>
        <taxon>Mycobacteriales</taxon>
        <taxon>Corynebacteriaceae</taxon>
        <taxon>Corynebacterium</taxon>
    </lineage>
</organism>
<evidence type="ECO:0000256" key="4">
    <source>
        <dbReference type="PROSITE-ProRule" id="PRU00335"/>
    </source>
</evidence>
<reference evidence="6 7" key="1">
    <citation type="submission" date="2018-12" db="EMBL/GenBank/DDBJ databases">
        <title>Corynebacterium sanguinis sp. nov., a clinically-associated and environmental corynebacterium.</title>
        <authorList>
            <person name="Gonzales-Siles L."/>
            <person name="Jaen-Luchoro D."/>
            <person name="Cardew S."/>
            <person name="Inganas E."/>
            <person name="Ohlen M."/>
            <person name="Jensie-Markopolous S."/>
            <person name="Pinyeiro-Iglesias B."/>
            <person name="Molin K."/>
            <person name="Skovbjerg S."/>
            <person name="Svensson-Stadler L."/>
            <person name="Funke G."/>
            <person name="Moore E.R.B."/>
        </authorList>
    </citation>
    <scope>NUCLEOTIDE SEQUENCE [LARGE SCALE GENOMIC DNA]</scope>
    <source>
        <strain evidence="6 7">58734</strain>
    </source>
</reference>
<dbReference type="RefSeq" id="WP_144772913.1">
    <property type="nucleotide sequence ID" value="NZ_JALXSZ010000001.1"/>
</dbReference>
<evidence type="ECO:0000256" key="3">
    <source>
        <dbReference type="ARBA" id="ARBA00023163"/>
    </source>
</evidence>
<protein>
    <submittedName>
        <fullName evidence="6">TetR family transcriptional regulator</fullName>
    </submittedName>
</protein>
<dbReference type="Pfam" id="PF00440">
    <property type="entry name" value="TetR_N"/>
    <property type="match status" value="1"/>
</dbReference>
<evidence type="ECO:0000256" key="2">
    <source>
        <dbReference type="ARBA" id="ARBA00023125"/>
    </source>
</evidence>
<feature type="DNA-binding region" description="H-T-H motif" evidence="4">
    <location>
        <begin position="36"/>
        <end position="55"/>
    </location>
</feature>
<dbReference type="InterPro" id="IPR009057">
    <property type="entry name" value="Homeodomain-like_sf"/>
</dbReference>
<dbReference type="AlphaFoldDB" id="A0A6C1TZX1"/>
<feature type="domain" description="HTH tetR-type" evidence="5">
    <location>
        <begin position="13"/>
        <end position="73"/>
    </location>
</feature>
<dbReference type="PROSITE" id="PS50977">
    <property type="entry name" value="HTH_TETR_2"/>
    <property type="match status" value="1"/>
</dbReference>
<dbReference type="EMBL" id="RXIR01000007">
    <property type="protein sequence ID" value="TVS29120.1"/>
    <property type="molecule type" value="Genomic_DNA"/>
</dbReference>
<accession>A0A6C1TZX1</accession>